<reference evidence="1 2" key="1">
    <citation type="submission" date="2024-10" db="EMBL/GenBank/DDBJ databases">
        <title>The Natural Products Discovery Center: Release of the First 8490 Sequenced Strains for Exploring Actinobacteria Biosynthetic Diversity.</title>
        <authorList>
            <person name="Kalkreuter E."/>
            <person name="Kautsar S.A."/>
            <person name="Yang D."/>
            <person name="Bader C.D."/>
            <person name="Teijaro C.N."/>
            <person name="Fluegel L."/>
            <person name="Davis C.M."/>
            <person name="Simpson J.R."/>
            <person name="Lauterbach L."/>
            <person name="Steele A.D."/>
            <person name="Gui C."/>
            <person name="Meng S."/>
            <person name="Li G."/>
            <person name="Viehrig K."/>
            <person name="Ye F."/>
            <person name="Su P."/>
            <person name="Kiefer A.F."/>
            <person name="Nichols A."/>
            <person name="Cepeda A.J."/>
            <person name="Yan W."/>
            <person name="Fan B."/>
            <person name="Jiang Y."/>
            <person name="Adhikari A."/>
            <person name="Zheng C.-J."/>
            <person name="Schuster L."/>
            <person name="Cowan T.M."/>
            <person name="Smanski M.J."/>
            <person name="Chevrette M.G."/>
            <person name="De Carvalho L.P.S."/>
            <person name="Shen B."/>
        </authorList>
    </citation>
    <scope>NUCLEOTIDE SEQUENCE [LARGE SCALE GENOMIC DNA]</scope>
    <source>
        <strain evidence="1 2">NPDC001281</strain>
    </source>
</reference>
<keyword evidence="2" id="KW-1185">Reference proteome</keyword>
<accession>A0ABW6VEW5</accession>
<dbReference type="RefSeq" id="WP_387346001.1">
    <property type="nucleotide sequence ID" value="NZ_JBIAXI010000024.1"/>
</dbReference>
<comment type="caution">
    <text evidence="1">The sequence shown here is derived from an EMBL/GenBank/DDBJ whole genome shotgun (WGS) entry which is preliminary data.</text>
</comment>
<gene>
    <name evidence="1" type="ORF">ACFY05_32245</name>
</gene>
<sequence length="217" mass="24111">MSTPVTPPLVVSAAEVARRLRLPQPLPGADLCLVEQALLDAQADVEAYLGRPITPRTYTQTGVASPADGRFRLDHEPVLSILSVTPETHPVDGYPTGRYTVVYTAGLDAVTDPDLAPIRRLVRDLAIHSPVVQSLFRRLLPDEARRVTSLSVEGQSVTYADTYPTAPASSGERFPGSPLPFSSVDRWRLAGRRVRQFATRATEPWPYEWRDYYRWGE</sequence>
<proteinExistence type="predicted"/>
<name>A0ABW6VEW5_MICFU</name>
<dbReference type="Proteomes" id="UP001602119">
    <property type="component" value="Unassembled WGS sequence"/>
</dbReference>
<organism evidence="1 2">
    <name type="scientific">Microtetraspora fusca</name>
    <dbReference type="NCBI Taxonomy" id="1997"/>
    <lineage>
        <taxon>Bacteria</taxon>
        <taxon>Bacillati</taxon>
        <taxon>Actinomycetota</taxon>
        <taxon>Actinomycetes</taxon>
        <taxon>Streptosporangiales</taxon>
        <taxon>Streptosporangiaceae</taxon>
        <taxon>Microtetraspora</taxon>
    </lineage>
</organism>
<evidence type="ECO:0000313" key="2">
    <source>
        <dbReference type="Proteomes" id="UP001602119"/>
    </source>
</evidence>
<protein>
    <submittedName>
        <fullName evidence="1">Uncharacterized protein</fullName>
    </submittedName>
</protein>
<dbReference type="EMBL" id="JBIAXI010000024">
    <property type="protein sequence ID" value="MFF4777538.1"/>
    <property type="molecule type" value="Genomic_DNA"/>
</dbReference>
<evidence type="ECO:0000313" key="1">
    <source>
        <dbReference type="EMBL" id="MFF4777538.1"/>
    </source>
</evidence>